<evidence type="ECO:0000256" key="7">
    <source>
        <dbReference type="ARBA" id="ARBA00023002"/>
    </source>
</evidence>
<comment type="similarity">
    <text evidence="3">Belongs to the isocitrate and isopropylmalate dehydrogenases family.</text>
</comment>
<dbReference type="InterPro" id="IPR019818">
    <property type="entry name" value="IsoCit/isopropylmalate_DH_CS"/>
</dbReference>
<keyword evidence="4" id="KW-0479">Metal-binding</keyword>
<dbReference type="AlphaFoldDB" id="A0A2V3J4Y7"/>
<comment type="caution">
    <text evidence="10">The sequence shown here is derived from an EMBL/GenBank/DDBJ whole genome shotgun (WGS) entry which is preliminary data.</text>
</comment>
<evidence type="ECO:0000256" key="3">
    <source>
        <dbReference type="ARBA" id="ARBA00007769"/>
    </source>
</evidence>
<evidence type="ECO:0000313" key="10">
    <source>
        <dbReference type="EMBL" id="PXF48440.1"/>
    </source>
</evidence>
<dbReference type="InterPro" id="IPR004434">
    <property type="entry name" value="Isocitrate_DH_NAD"/>
</dbReference>
<evidence type="ECO:0000256" key="6">
    <source>
        <dbReference type="ARBA" id="ARBA00022946"/>
    </source>
</evidence>
<evidence type="ECO:0000256" key="4">
    <source>
        <dbReference type="ARBA" id="ARBA00022723"/>
    </source>
</evidence>
<dbReference type="EMBL" id="NBIV01000014">
    <property type="protein sequence ID" value="PXF48440.1"/>
    <property type="molecule type" value="Genomic_DNA"/>
</dbReference>
<evidence type="ECO:0000256" key="5">
    <source>
        <dbReference type="ARBA" id="ARBA00022842"/>
    </source>
</evidence>
<keyword evidence="7" id="KW-0560">Oxidoreductase</keyword>
<dbReference type="InterPro" id="IPR024084">
    <property type="entry name" value="IsoPropMal-DH-like_dom"/>
</dbReference>
<sequence length="368" mass="39761">MIRSLLRRSPQAKTLSKAFSTATTAAAPSQYTVTLFPGDGIGPEIAESVKRIFNAADVPITWDTHIIDVHAAKPGEDLISKEALDSVRRNGFGLKGPMATPIGKGHRSLNLTLRKELGLYANVRPCVSIPGVDTLYHDVDVVTVRENTEGEYSGLEHVVFPGVVESLKVITRDASMRVCEYAFEYAIQNNRKRVTAVHKASVMKLSDGLFLECANEVAERHKDSGIEFQTLLIDNAASLLVSNPALLDVMVMPNLYGDIISDLCAGLIGGLGLTPSGNMGTGCMLAEAVHGTAPDIVGQNRANPTALLMSALMMLRHMQLRPQAQLIERSVYTVLQEGVVRTGDIGGTSTTTEYTDAIIRKMDQLRAS</sequence>
<dbReference type="PANTHER" id="PTHR11835">
    <property type="entry name" value="DECARBOXYLATING DEHYDROGENASES-ISOCITRATE, ISOPROPYLMALATE, TARTRATE"/>
    <property type="match status" value="1"/>
</dbReference>
<dbReference type="PANTHER" id="PTHR11835:SF34">
    <property type="entry name" value="ISOCITRATE DEHYDROGENASE [NAD] SUBUNIT ALPHA, MITOCHONDRIAL"/>
    <property type="match status" value="1"/>
</dbReference>
<dbReference type="PROSITE" id="PS00470">
    <property type="entry name" value="IDH_IMDH"/>
    <property type="match status" value="1"/>
</dbReference>
<dbReference type="SUPFAM" id="SSF53659">
    <property type="entry name" value="Isocitrate/Isopropylmalate dehydrogenase-like"/>
    <property type="match status" value="1"/>
</dbReference>
<comment type="cofactor">
    <cofactor evidence="1">
        <name>Mn(2+)</name>
        <dbReference type="ChEBI" id="CHEBI:29035"/>
    </cofactor>
</comment>
<dbReference type="GO" id="GO:0051287">
    <property type="term" value="F:NAD binding"/>
    <property type="evidence" value="ECO:0007669"/>
    <property type="project" value="InterPro"/>
</dbReference>
<evidence type="ECO:0000256" key="2">
    <source>
        <dbReference type="ARBA" id="ARBA00001946"/>
    </source>
</evidence>
<comment type="cofactor">
    <cofactor evidence="2">
        <name>Mg(2+)</name>
        <dbReference type="ChEBI" id="CHEBI:18420"/>
    </cofactor>
</comment>
<dbReference type="Proteomes" id="UP000247409">
    <property type="component" value="Unassembled WGS sequence"/>
</dbReference>
<dbReference type="GO" id="GO:0005739">
    <property type="term" value="C:mitochondrion"/>
    <property type="evidence" value="ECO:0007669"/>
    <property type="project" value="TreeGrafter"/>
</dbReference>
<dbReference type="Gene3D" id="3.40.718.10">
    <property type="entry name" value="Isopropylmalate Dehydrogenase"/>
    <property type="match status" value="1"/>
</dbReference>
<dbReference type="GO" id="GO:0006102">
    <property type="term" value="P:isocitrate metabolic process"/>
    <property type="evidence" value="ECO:0007669"/>
    <property type="project" value="TreeGrafter"/>
</dbReference>
<keyword evidence="11" id="KW-1185">Reference proteome</keyword>
<protein>
    <submittedName>
        <fullName evidence="10">Isocitrate dehydrogenase [NAD] catalytic subunit 5, mitochondrial</fullName>
    </submittedName>
</protein>
<dbReference type="STRING" id="448386.A0A2V3J4Y7"/>
<evidence type="ECO:0000256" key="8">
    <source>
        <dbReference type="ARBA" id="ARBA00023027"/>
    </source>
</evidence>
<dbReference type="NCBIfam" id="TIGR00175">
    <property type="entry name" value="mito_nad_idh"/>
    <property type="match status" value="1"/>
</dbReference>
<dbReference type="GO" id="GO:0000287">
    <property type="term" value="F:magnesium ion binding"/>
    <property type="evidence" value="ECO:0007669"/>
    <property type="project" value="InterPro"/>
</dbReference>
<keyword evidence="8" id="KW-0520">NAD</keyword>
<dbReference type="SMART" id="SM01329">
    <property type="entry name" value="Iso_dh"/>
    <property type="match status" value="1"/>
</dbReference>
<proteinExistence type="inferred from homology"/>
<keyword evidence="6" id="KW-0809">Transit peptide</keyword>
<dbReference type="Pfam" id="PF00180">
    <property type="entry name" value="Iso_dh"/>
    <property type="match status" value="1"/>
</dbReference>
<dbReference type="GO" id="GO:0004449">
    <property type="term" value="F:isocitrate dehydrogenase (NAD+) activity"/>
    <property type="evidence" value="ECO:0007669"/>
    <property type="project" value="TreeGrafter"/>
</dbReference>
<gene>
    <name evidence="10" type="ORF">BWQ96_01900</name>
</gene>
<reference evidence="10 11" key="1">
    <citation type="journal article" date="2018" name="Mol. Biol. Evol.">
        <title>Analysis of the draft genome of the red seaweed Gracilariopsis chorda provides insights into genome size evolution in Rhodophyta.</title>
        <authorList>
            <person name="Lee J."/>
            <person name="Yang E.C."/>
            <person name="Graf L."/>
            <person name="Yang J.H."/>
            <person name="Qiu H."/>
            <person name="Zel Zion U."/>
            <person name="Chan C.X."/>
            <person name="Stephens T.G."/>
            <person name="Weber A.P.M."/>
            <person name="Boo G.H."/>
            <person name="Boo S.M."/>
            <person name="Kim K.M."/>
            <person name="Shin Y."/>
            <person name="Jung M."/>
            <person name="Lee S.J."/>
            <person name="Yim H.S."/>
            <person name="Lee J.H."/>
            <person name="Bhattacharya D."/>
            <person name="Yoon H.S."/>
        </authorList>
    </citation>
    <scope>NUCLEOTIDE SEQUENCE [LARGE SCALE GENOMIC DNA]</scope>
    <source>
        <strain evidence="10 11">SKKU-2015</strain>
        <tissue evidence="10">Whole body</tissue>
    </source>
</reference>
<evidence type="ECO:0000313" key="11">
    <source>
        <dbReference type="Proteomes" id="UP000247409"/>
    </source>
</evidence>
<evidence type="ECO:0000259" key="9">
    <source>
        <dbReference type="SMART" id="SM01329"/>
    </source>
</evidence>
<keyword evidence="5" id="KW-0460">Magnesium</keyword>
<evidence type="ECO:0000256" key="1">
    <source>
        <dbReference type="ARBA" id="ARBA00001936"/>
    </source>
</evidence>
<name>A0A2V3J4Y7_9FLOR</name>
<dbReference type="OrthoDB" id="10261637at2759"/>
<dbReference type="GO" id="GO:0006099">
    <property type="term" value="P:tricarboxylic acid cycle"/>
    <property type="evidence" value="ECO:0007669"/>
    <property type="project" value="InterPro"/>
</dbReference>
<feature type="domain" description="Isopropylmalate dehydrogenase-like" evidence="9">
    <location>
        <begin position="32"/>
        <end position="358"/>
    </location>
</feature>
<accession>A0A2V3J4Y7</accession>
<organism evidence="10 11">
    <name type="scientific">Gracilariopsis chorda</name>
    <dbReference type="NCBI Taxonomy" id="448386"/>
    <lineage>
        <taxon>Eukaryota</taxon>
        <taxon>Rhodophyta</taxon>
        <taxon>Florideophyceae</taxon>
        <taxon>Rhodymeniophycidae</taxon>
        <taxon>Gracilariales</taxon>
        <taxon>Gracilariaceae</taxon>
        <taxon>Gracilariopsis</taxon>
    </lineage>
</organism>